<dbReference type="EMBL" id="BAUP01000014">
    <property type="protein sequence ID" value="GAJ45730.1"/>
    <property type="molecule type" value="Genomic_DNA"/>
</dbReference>
<dbReference type="Proteomes" id="UP000024842">
    <property type="component" value="Unassembled WGS sequence"/>
</dbReference>
<keyword evidence="3" id="KW-1185">Reference proteome</keyword>
<organism evidence="2 3">
    <name type="scientific">Holospora elegans E1</name>
    <dbReference type="NCBI Taxonomy" id="1427503"/>
    <lineage>
        <taxon>Bacteria</taxon>
        <taxon>Pseudomonadati</taxon>
        <taxon>Pseudomonadota</taxon>
        <taxon>Alphaproteobacteria</taxon>
        <taxon>Holosporales</taxon>
        <taxon>Holosporaceae</taxon>
        <taxon>Holospora</taxon>
    </lineage>
</organism>
<sequence length="276" mass="31167">MQEISFFVIDLFTNFFIKKYYNNKKLILLIMNYKKLLVFLVLFQSEKIYGGILDVPSTLFKYTSNLVTTRGKGCARCGTPYNVSCMDRYGNTKEIYNKPIESCFQVTAGGCRPKDGAMDEARKYCAEKGLILNESEAGKKEQARGMSNSQLKSMKKVVNNVMDNAMPVATLALGAVAGASVVGAPAIQGAISASASMRDQTFQKNALKIQKKSINQHVEPVSFSEYQNKETEQRQYSNDSYQGQHSDQSFQKELSNLAYQEQYPRHSNYSHYQEQY</sequence>
<dbReference type="RefSeq" id="WP_035543212.1">
    <property type="nucleotide sequence ID" value="NZ_BAUP01000014.1"/>
</dbReference>
<gene>
    <name evidence="2" type="ORF">HE1_00039</name>
</gene>
<reference evidence="2 3" key="1">
    <citation type="journal article" date="2014" name="FEMS Microbiol. Lett.">
        <title>Draft genome sequences of three Holospora species (Holospora obtusa, Holospora undulata, and Holospora elegans), endonuclear symbiotic bacteria of the ciliate Paramecium caudatum.</title>
        <authorList>
            <person name="Dohra H."/>
            <person name="Tanaka K."/>
            <person name="Suzuki T."/>
            <person name="Fujishima M."/>
            <person name="Suzuki H."/>
        </authorList>
    </citation>
    <scope>NUCLEOTIDE SEQUENCE [LARGE SCALE GENOMIC DNA]</scope>
    <source>
        <strain evidence="2 3">E1</strain>
    </source>
</reference>
<dbReference type="AlphaFoldDB" id="A0A023DXS1"/>
<name>A0A023DXS1_9PROT</name>
<protein>
    <submittedName>
        <fullName evidence="2">Uncharacterized protein</fullName>
    </submittedName>
</protein>
<feature type="region of interest" description="Disordered" evidence="1">
    <location>
        <begin position="228"/>
        <end position="276"/>
    </location>
</feature>
<accession>A0A023DXS1</accession>
<evidence type="ECO:0000256" key="1">
    <source>
        <dbReference type="SAM" id="MobiDB-lite"/>
    </source>
</evidence>
<evidence type="ECO:0000313" key="3">
    <source>
        <dbReference type="Proteomes" id="UP000024842"/>
    </source>
</evidence>
<feature type="compositionally biased region" description="Polar residues" evidence="1">
    <location>
        <begin position="234"/>
        <end position="276"/>
    </location>
</feature>
<evidence type="ECO:0000313" key="2">
    <source>
        <dbReference type="EMBL" id="GAJ45730.1"/>
    </source>
</evidence>
<comment type="caution">
    <text evidence="2">The sequence shown here is derived from an EMBL/GenBank/DDBJ whole genome shotgun (WGS) entry which is preliminary data.</text>
</comment>
<dbReference type="OrthoDB" id="8480726at2"/>
<proteinExistence type="predicted"/>